<evidence type="ECO:0000256" key="14">
    <source>
        <dbReference type="ARBA" id="ARBA00022991"/>
    </source>
</evidence>
<feature type="domain" description="PAC" evidence="18">
    <location>
        <begin position="814"/>
        <end position="866"/>
    </location>
</feature>
<evidence type="ECO:0000256" key="8">
    <source>
        <dbReference type="ARBA" id="ARBA00022643"/>
    </source>
</evidence>
<keyword evidence="8" id="KW-0288">FMN</keyword>
<dbReference type="AlphaFoldDB" id="A0A1I4JYS9"/>
<sequence>MNIDLPSSLPVEDDDRLAALSAFAILDTPPERGFDDIVHLARRLCDAPVALVSLVDRDRQWFKARAGFPPCETDLDRSVCKFALAEPGLLQIPDLTLDSRTRENPLVTGEPHLRFYAGAPLRTPEGRALGSLCVIDHAPRPGGLSPSQAEDLAALARQVMDQLLLRRSLVERDAMIRERRASERERDVLGATQADVAGAGGEQDVVLGKLLEGAMGAVPAADGAVLELIDGQALEYRAVRGSLAGHKGLRVPLGDSSSGRSFTTNSPLLVSDARADALVRPDVAASLDLGSAIHVPVTRGEAVLGVLKLQSRHAGAFGERDLALLRMFAATATSGLTQVSEAAAQAAVRSGEARYRAVFESIVDYAIVVMDLDGCVTDWNAGAERILGWTADEMRGRPADVFFTPEDRETGIAAQEMHAAMMVGTGNDERWHLRKGGERFFALGVMMVLRDEAGAATGFVKVLRDRTEQRLAEERLRQSEERLQMALSASGGVGLWDWMVDTDLLHGDAQFARLYGLDADEVAAGVTMERYQTFVVPDDVAPLRAAIRNTFDHGAEFLVEYRLAVPGRPLRWIECRGGLVYDEAGVPLRFSGTAVDVSVRKAAEVEAGKLAAIVAQSGDFIGFATPDGRADFVNEAGRRLVGLPDLAAARATRILDYFVPEEHPRLVEEVLPAVERDGFWEGELHFRHFVTGAAVPVHYNIFPLRGAAGDLLGYGTVTRDLTEERRNRESLRASEASLRAVLDTVPVGILFAEAPSGRIVGGNRRLEEIFRHPVLPSPDAESYGEWVAFHEDGRRVEPHEYPLSRIVREGAEQASLECHYQRGDGTRVWIEIVGVPMRDADGRMTGGVVAVADVDDRRKAQAHQDLLNHELSHRMKNLLAMVQAIAASTLRGATDVEAARDVLGSRLVALGKAHDMLLGGAAESALLSAVVREGVGVQEAAGARVSFTGPNVQIGGKAALSLALTLHELTTNAVKYGALSVPEGRVSLTASLIELAEGPDLRIAWTETGGPPVVPPSRKGFGSRLIERGLTAQVGARLTLDYPGEGATCVIEAPLANFQSMQ</sequence>
<dbReference type="SUPFAM" id="SSF55781">
    <property type="entry name" value="GAF domain-like"/>
    <property type="match status" value="2"/>
</dbReference>
<keyword evidence="5" id="KW-0597">Phosphoprotein</keyword>
<keyword evidence="4" id="KW-0600">Photoreceptor protein</keyword>
<dbReference type="OrthoDB" id="341208at2"/>
<keyword evidence="13" id="KW-0067">ATP-binding</keyword>
<dbReference type="SMART" id="SM00911">
    <property type="entry name" value="HWE_HK"/>
    <property type="match status" value="1"/>
</dbReference>
<keyword evidence="9" id="KW-0808">Transferase</keyword>
<evidence type="ECO:0000256" key="9">
    <source>
        <dbReference type="ARBA" id="ARBA00022679"/>
    </source>
</evidence>
<evidence type="ECO:0000259" key="18">
    <source>
        <dbReference type="PROSITE" id="PS50113"/>
    </source>
</evidence>
<dbReference type="PANTHER" id="PTHR41523:SF7">
    <property type="entry name" value="HISTIDINE KINASE"/>
    <property type="match status" value="1"/>
</dbReference>
<dbReference type="InterPro" id="IPR036890">
    <property type="entry name" value="HATPase_C_sf"/>
</dbReference>
<keyword evidence="16" id="KW-0675">Receptor</keyword>
<evidence type="ECO:0000313" key="20">
    <source>
        <dbReference type="Proteomes" id="UP000198804"/>
    </source>
</evidence>
<keyword evidence="14" id="KW-0157">Chromophore</keyword>
<evidence type="ECO:0000256" key="2">
    <source>
        <dbReference type="ARBA" id="ARBA00012438"/>
    </source>
</evidence>
<evidence type="ECO:0000313" key="19">
    <source>
        <dbReference type="EMBL" id="SFL71748.1"/>
    </source>
</evidence>
<dbReference type="Pfam" id="PF08447">
    <property type="entry name" value="PAS_3"/>
    <property type="match status" value="1"/>
</dbReference>
<keyword evidence="6" id="KW-0716">Sensory transduction</keyword>
<evidence type="ECO:0000256" key="7">
    <source>
        <dbReference type="ARBA" id="ARBA00022630"/>
    </source>
</evidence>
<feature type="domain" description="PAS" evidence="17">
    <location>
        <begin position="351"/>
        <end position="409"/>
    </location>
</feature>
<dbReference type="SMART" id="SM00065">
    <property type="entry name" value="GAF"/>
    <property type="match status" value="2"/>
</dbReference>
<dbReference type="PROSITE" id="PS50112">
    <property type="entry name" value="PAS"/>
    <property type="match status" value="2"/>
</dbReference>
<protein>
    <recommendedName>
        <fullName evidence="3">Blue-light-activated histidine kinase</fullName>
        <ecNumber evidence="2">2.7.13.3</ecNumber>
    </recommendedName>
</protein>
<dbReference type="InterPro" id="IPR003018">
    <property type="entry name" value="GAF"/>
</dbReference>
<dbReference type="Pfam" id="PF13185">
    <property type="entry name" value="GAF_2"/>
    <property type="match status" value="1"/>
</dbReference>
<dbReference type="Pfam" id="PF07536">
    <property type="entry name" value="HWE_HK"/>
    <property type="match status" value="1"/>
</dbReference>
<gene>
    <name evidence="19" type="ORF">SAMN04488125_12233</name>
</gene>
<dbReference type="NCBIfam" id="TIGR00229">
    <property type="entry name" value="sensory_box"/>
    <property type="match status" value="2"/>
</dbReference>
<dbReference type="GO" id="GO:0005524">
    <property type="term" value="F:ATP binding"/>
    <property type="evidence" value="ECO:0007669"/>
    <property type="project" value="UniProtKB-KW"/>
</dbReference>
<dbReference type="GO" id="GO:0006355">
    <property type="term" value="P:regulation of DNA-templated transcription"/>
    <property type="evidence" value="ECO:0007669"/>
    <property type="project" value="InterPro"/>
</dbReference>
<dbReference type="Pfam" id="PF01590">
    <property type="entry name" value="GAF"/>
    <property type="match status" value="1"/>
</dbReference>
<dbReference type="Gene3D" id="3.30.450.40">
    <property type="match status" value="2"/>
</dbReference>
<dbReference type="PANTHER" id="PTHR41523">
    <property type="entry name" value="TWO-COMPONENT SYSTEM SENSOR PROTEIN"/>
    <property type="match status" value="1"/>
</dbReference>
<dbReference type="InterPro" id="IPR013656">
    <property type="entry name" value="PAS_4"/>
</dbReference>
<reference evidence="20" key="1">
    <citation type="submission" date="2016-10" db="EMBL/GenBank/DDBJ databases">
        <authorList>
            <person name="Varghese N."/>
            <person name="Submissions S."/>
        </authorList>
    </citation>
    <scope>NUCLEOTIDE SEQUENCE [LARGE SCALE GENOMIC DNA]</scope>
    <source>
        <strain evidence="20">CGMCC 1.6474</strain>
    </source>
</reference>
<feature type="domain" description="PAC" evidence="18">
    <location>
        <begin position="557"/>
        <end position="609"/>
    </location>
</feature>
<dbReference type="EMBL" id="FOSV01000022">
    <property type="protein sequence ID" value="SFL71748.1"/>
    <property type="molecule type" value="Genomic_DNA"/>
</dbReference>
<evidence type="ECO:0000256" key="16">
    <source>
        <dbReference type="ARBA" id="ARBA00023170"/>
    </source>
</evidence>
<dbReference type="Pfam" id="PF08448">
    <property type="entry name" value="PAS_4"/>
    <property type="match status" value="1"/>
</dbReference>
<dbReference type="InterPro" id="IPR035965">
    <property type="entry name" value="PAS-like_dom_sf"/>
</dbReference>
<evidence type="ECO:0000256" key="12">
    <source>
        <dbReference type="ARBA" id="ARBA00022777"/>
    </source>
</evidence>
<keyword evidence="11" id="KW-0547">Nucleotide-binding</keyword>
<accession>A0A1I4JYS9</accession>
<dbReference type="PROSITE" id="PS50113">
    <property type="entry name" value="PAC"/>
    <property type="match status" value="4"/>
</dbReference>
<evidence type="ECO:0000256" key="10">
    <source>
        <dbReference type="ARBA" id="ARBA00022737"/>
    </source>
</evidence>
<dbReference type="CDD" id="cd00130">
    <property type="entry name" value="PAS"/>
    <property type="match status" value="3"/>
</dbReference>
<feature type="domain" description="PAS" evidence="17">
    <location>
        <begin position="479"/>
        <end position="554"/>
    </location>
</feature>
<feature type="domain" description="PAC" evidence="18">
    <location>
        <begin position="680"/>
        <end position="733"/>
    </location>
</feature>
<dbReference type="InterPro" id="IPR001610">
    <property type="entry name" value="PAC"/>
</dbReference>
<dbReference type="InterPro" id="IPR013655">
    <property type="entry name" value="PAS_fold_3"/>
</dbReference>
<keyword evidence="10" id="KW-0677">Repeat</keyword>
<dbReference type="SMART" id="SM00086">
    <property type="entry name" value="PAC"/>
    <property type="match status" value="4"/>
</dbReference>
<dbReference type="Gene3D" id="3.30.565.10">
    <property type="entry name" value="Histidine kinase-like ATPase, C-terminal domain"/>
    <property type="match status" value="1"/>
</dbReference>
<evidence type="ECO:0000256" key="4">
    <source>
        <dbReference type="ARBA" id="ARBA00022543"/>
    </source>
</evidence>
<dbReference type="EC" id="2.7.13.3" evidence="2"/>
<evidence type="ECO:0000256" key="11">
    <source>
        <dbReference type="ARBA" id="ARBA00022741"/>
    </source>
</evidence>
<evidence type="ECO:0000259" key="17">
    <source>
        <dbReference type="PROSITE" id="PS50112"/>
    </source>
</evidence>
<evidence type="ECO:0000256" key="1">
    <source>
        <dbReference type="ARBA" id="ARBA00000085"/>
    </source>
</evidence>
<dbReference type="GO" id="GO:0004673">
    <property type="term" value="F:protein histidine kinase activity"/>
    <property type="evidence" value="ECO:0007669"/>
    <property type="project" value="UniProtKB-EC"/>
</dbReference>
<dbReference type="SMART" id="SM00091">
    <property type="entry name" value="PAS"/>
    <property type="match status" value="4"/>
</dbReference>
<dbReference type="STRING" id="414703.SAMN04488125_12233"/>
<evidence type="ECO:0000256" key="15">
    <source>
        <dbReference type="ARBA" id="ARBA00023026"/>
    </source>
</evidence>
<dbReference type="GO" id="GO:0009881">
    <property type="term" value="F:photoreceptor activity"/>
    <property type="evidence" value="ECO:0007669"/>
    <property type="project" value="UniProtKB-KW"/>
</dbReference>
<keyword evidence="15" id="KW-0843">Virulence</keyword>
<dbReference type="InterPro" id="IPR000014">
    <property type="entry name" value="PAS"/>
</dbReference>
<feature type="domain" description="PAC" evidence="18">
    <location>
        <begin position="426"/>
        <end position="478"/>
    </location>
</feature>
<dbReference type="Gene3D" id="3.30.450.20">
    <property type="entry name" value="PAS domain"/>
    <property type="match status" value="4"/>
</dbReference>
<dbReference type="Pfam" id="PF13426">
    <property type="entry name" value="PAS_9"/>
    <property type="match status" value="1"/>
</dbReference>
<organism evidence="19 20">
    <name type="scientific">Methylorubrum salsuginis</name>
    <dbReference type="NCBI Taxonomy" id="414703"/>
    <lineage>
        <taxon>Bacteria</taxon>
        <taxon>Pseudomonadati</taxon>
        <taxon>Pseudomonadota</taxon>
        <taxon>Alphaproteobacteria</taxon>
        <taxon>Hyphomicrobiales</taxon>
        <taxon>Methylobacteriaceae</taxon>
        <taxon>Methylorubrum</taxon>
    </lineage>
</organism>
<proteinExistence type="predicted"/>
<evidence type="ECO:0000256" key="6">
    <source>
        <dbReference type="ARBA" id="ARBA00022606"/>
    </source>
</evidence>
<dbReference type="Proteomes" id="UP000198804">
    <property type="component" value="Unassembled WGS sequence"/>
</dbReference>
<keyword evidence="12" id="KW-0418">Kinase</keyword>
<dbReference type="SUPFAM" id="SSF55785">
    <property type="entry name" value="PYP-like sensor domain (PAS domain)"/>
    <property type="match status" value="4"/>
</dbReference>
<dbReference type="InterPro" id="IPR029016">
    <property type="entry name" value="GAF-like_dom_sf"/>
</dbReference>
<dbReference type="InterPro" id="IPR011102">
    <property type="entry name" value="Sig_transdc_His_kinase_HWE"/>
</dbReference>
<dbReference type="InterPro" id="IPR013767">
    <property type="entry name" value="PAS_fold"/>
</dbReference>
<comment type="catalytic activity">
    <reaction evidence="1">
        <text>ATP + protein L-histidine = ADP + protein N-phospho-L-histidine.</text>
        <dbReference type="EC" id="2.7.13.3"/>
    </reaction>
</comment>
<dbReference type="RefSeq" id="WP_091950491.1">
    <property type="nucleotide sequence ID" value="NZ_FOSV01000022.1"/>
</dbReference>
<evidence type="ECO:0000256" key="5">
    <source>
        <dbReference type="ARBA" id="ARBA00022553"/>
    </source>
</evidence>
<keyword evidence="7" id="KW-0285">Flavoprotein</keyword>
<evidence type="ECO:0000256" key="13">
    <source>
        <dbReference type="ARBA" id="ARBA00022840"/>
    </source>
</evidence>
<dbReference type="Pfam" id="PF00989">
    <property type="entry name" value="PAS"/>
    <property type="match status" value="1"/>
</dbReference>
<name>A0A1I4JYS9_9HYPH</name>
<keyword evidence="20" id="KW-1185">Reference proteome</keyword>
<evidence type="ECO:0000256" key="3">
    <source>
        <dbReference type="ARBA" id="ARBA00021740"/>
    </source>
</evidence>
<dbReference type="InterPro" id="IPR000700">
    <property type="entry name" value="PAS-assoc_C"/>
</dbReference>